<dbReference type="Proteomes" id="UP000886787">
    <property type="component" value="Unassembled WGS sequence"/>
</dbReference>
<sequence length="116" mass="13181">MICPKCSAVIQEGSNFCPNCGKKCFKHVDNREQLQLNSDGKKHCRNCNKEIREGTLCKKYLRQLNQEQLTRDERKLRNDNRDKIGCLCACFGLGPIIIGIIFMFSIDFIVGLIIAG</sequence>
<dbReference type="InterPro" id="IPR026870">
    <property type="entry name" value="Zinc_ribbon_dom"/>
</dbReference>
<evidence type="ECO:0000313" key="4">
    <source>
        <dbReference type="Proteomes" id="UP000886787"/>
    </source>
</evidence>
<organism evidence="3 4">
    <name type="scientific">Candidatus Scatavimonas merdigallinarum</name>
    <dbReference type="NCBI Taxonomy" id="2840914"/>
    <lineage>
        <taxon>Bacteria</taxon>
        <taxon>Bacillati</taxon>
        <taxon>Bacillota</taxon>
        <taxon>Clostridia</taxon>
        <taxon>Eubacteriales</taxon>
        <taxon>Oscillospiraceae</taxon>
        <taxon>Oscillospiraceae incertae sedis</taxon>
        <taxon>Candidatus Scatavimonas</taxon>
    </lineage>
</organism>
<keyword evidence="1" id="KW-1133">Transmembrane helix</keyword>
<keyword evidence="1" id="KW-0812">Transmembrane</keyword>
<dbReference type="Pfam" id="PF13240">
    <property type="entry name" value="Zn_Ribbon_1"/>
    <property type="match status" value="1"/>
</dbReference>
<evidence type="ECO:0000256" key="1">
    <source>
        <dbReference type="SAM" id="Phobius"/>
    </source>
</evidence>
<feature type="domain" description="Zinc-ribbon" evidence="2">
    <location>
        <begin position="3"/>
        <end position="23"/>
    </location>
</feature>
<evidence type="ECO:0000259" key="2">
    <source>
        <dbReference type="Pfam" id="PF13240"/>
    </source>
</evidence>
<proteinExistence type="predicted"/>
<accession>A0A9D0ZIB2</accession>
<reference evidence="3" key="1">
    <citation type="submission" date="2020-10" db="EMBL/GenBank/DDBJ databases">
        <authorList>
            <person name="Gilroy R."/>
        </authorList>
    </citation>
    <scope>NUCLEOTIDE SEQUENCE</scope>
    <source>
        <strain evidence="3">ChiSjej1B19-3389</strain>
    </source>
</reference>
<evidence type="ECO:0000313" key="3">
    <source>
        <dbReference type="EMBL" id="HIQ81117.1"/>
    </source>
</evidence>
<comment type="caution">
    <text evidence="3">The sequence shown here is derived from an EMBL/GenBank/DDBJ whole genome shotgun (WGS) entry which is preliminary data.</text>
</comment>
<dbReference type="AlphaFoldDB" id="A0A9D0ZIB2"/>
<protein>
    <submittedName>
        <fullName evidence="3">Zinc-ribbon domain-containing protein</fullName>
    </submittedName>
</protein>
<keyword evidence="1" id="KW-0472">Membrane</keyword>
<feature type="non-terminal residue" evidence="3">
    <location>
        <position position="116"/>
    </location>
</feature>
<dbReference type="EMBL" id="DVFW01000038">
    <property type="protein sequence ID" value="HIQ81117.1"/>
    <property type="molecule type" value="Genomic_DNA"/>
</dbReference>
<gene>
    <name evidence="3" type="ORF">IAD32_07550</name>
</gene>
<reference evidence="3" key="2">
    <citation type="journal article" date="2021" name="PeerJ">
        <title>Extensive microbial diversity within the chicken gut microbiome revealed by metagenomics and culture.</title>
        <authorList>
            <person name="Gilroy R."/>
            <person name="Ravi A."/>
            <person name="Getino M."/>
            <person name="Pursley I."/>
            <person name="Horton D.L."/>
            <person name="Alikhan N.F."/>
            <person name="Baker D."/>
            <person name="Gharbi K."/>
            <person name="Hall N."/>
            <person name="Watson M."/>
            <person name="Adriaenssens E.M."/>
            <person name="Foster-Nyarko E."/>
            <person name="Jarju S."/>
            <person name="Secka A."/>
            <person name="Antonio M."/>
            <person name="Oren A."/>
            <person name="Chaudhuri R.R."/>
            <person name="La Ragione R."/>
            <person name="Hildebrand F."/>
            <person name="Pallen M.J."/>
        </authorList>
    </citation>
    <scope>NUCLEOTIDE SEQUENCE</scope>
    <source>
        <strain evidence="3">ChiSjej1B19-3389</strain>
    </source>
</reference>
<name>A0A9D0ZIB2_9FIRM</name>
<feature type="transmembrane region" description="Helical" evidence="1">
    <location>
        <begin position="84"/>
        <end position="115"/>
    </location>
</feature>